<dbReference type="CDD" id="cd00077">
    <property type="entry name" value="HDc"/>
    <property type="match status" value="1"/>
</dbReference>
<evidence type="ECO:0000256" key="3">
    <source>
        <dbReference type="ARBA" id="ARBA00022741"/>
    </source>
</evidence>
<dbReference type="InterPro" id="IPR051094">
    <property type="entry name" value="Diverse_Catalytic_Enzymes"/>
</dbReference>
<comment type="catalytic activity">
    <reaction evidence="6">
        <text>P(1),P(4)-bis(5'-adenosyl) tetraphosphate + H2O = 2 ADP + 2 H(+)</text>
        <dbReference type="Rhea" id="RHEA:24252"/>
        <dbReference type="ChEBI" id="CHEBI:15377"/>
        <dbReference type="ChEBI" id="CHEBI:15378"/>
        <dbReference type="ChEBI" id="CHEBI:58141"/>
        <dbReference type="ChEBI" id="CHEBI:456216"/>
        <dbReference type="EC" id="3.6.1.41"/>
    </reaction>
</comment>
<keyword evidence="3" id="KW-0547">Nucleotide-binding</keyword>
<protein>
    <recommendedName>
        <fullName evidence="1">bis(5'-nucleosyl)-tetraphosphatase (symmetrical)</fullName>
        <ecNumber evidence="1">3.6.1.41</ecNumber>
    </recommendedName>
</protein>
<dbReference type="InterPro" id="IPR003607">
    <property type="entry name" value="HD/PDEase_dom"/>
</dbReference>
<evidence type="ECO:0000256" key="5">
    <source>
        <dbReference type="ARBA" id="ARBA00023004"/>
    </source>
</evidence>
<dbReference type="Proteomes" id="UP000790580">
    <property type="component" value="Unassembled WGS sequence"/>
</dbReference>
<dbReference type="Pfam" id="PF01966">
    <property type="entry name" value="HD"/>
    <property type="match status" value="1"/>
</dbReference>
<proteinExistence type="predicted"/>
<name>A0ABS6JZ92_9BACI</name>
<dbReference type="Gene3D" id="1.10.3210.10">
    <property type="entry name" value="Hypothetical protein af1432"/>
    <property type="match status" value="1"/>
</dbReference>
<feature type="domain" description="HD" evidence="7">
    <location>
        <begin position="18"/>
        <end position="132"/>
    </location>
</feature>
<organism evidence="8 9">
    <name type="scientific">Evansella alkalicola</name>
    <dbReference type="NCBI Taxonomy" id="745819"/>
    <lineage>
        <taxon>Bacteria</taxon>
        <taxon>Bacillati</taxon>
        <taxon>Bacillota</taxon>
        <taxon>Bacilli</taxon>
        <taxon>Bacillales</taxon>
        <taxon>Bacillaceae</taxon>
        <taxon>Evansella</taxon>
    </lineage>
</organism>
<accession>A0ABS6JZ92</accession>
<dbReference type="EC" id="3.6.1.41" evidence="1"/>
<evidence type="ECO:0000256" key="1">
    <source>
        <dbReference type="ARBA" id="ARBA00012506"/>
    </source>
</evidence>
<reference evidence="8 9" key="1">
    <citation type="submission" date="2021-06" db="EMBL/GenBank/DDBJ databases">
        <title>Bacillus sp. RD4P76, an endophyte from a halophyte.</title>
        <authorList>
            <person name="Sun J.-Q."/>
        </authorList>
    </citation>
    <scope>NUCLEOTIDE SEQUENCE [LARGE SCALE GENOMIC DNA]</scope>
    <source>
        <strain evidence="8 9">JCM 17098</strain>
    </source>
</reference>
<evidence type="ECO:0000313" key="8">
    <source>
        <dbReference type="EMBL" id="MBU9722532.1"/>
    </source>
</evidence>
<dbReference type="EMBL" id="JAHQCR010000053">
    <property type="protein sequence ID" value="MBU9722532.1"/>
    <property type="molecule type" value="Genomic_DNA"/>
</dbReference>
<keyword evidence="2" id="KW-0479">Metal-binding</keyword>
<dbReference type="PANTHER" id="PTHR35795">
    <property type="entry name" value="SLR1885 PROTEIN"/>
    <property type="match status" value="1"/>
</dbReference>
<keyword evidence="9" id="KW-1185">Reference proteome</keyword>
<dbReference type="SUPFAM" id="SSF109604">
    <property type="entry name" value="HD-domain/PDEase-like"/>
    <property type="match status" value="1"/>
</dbReference>
<gene>
    <name evidence="8" type="primary">yqeK</name>
    <name evidence="8" type="ORF">KS407_13940</name>
</gene>
<evidence type="ECO:0000256" key="6">
    <source>
        <dbReference type="ARBA" id="ARBA00049417"/>
    </source>
</evidence>
<comment type="caution">
    <text evidence="8">The sequence shown here is derived from an EMBL/GenBank/DDBJ whole genome shotgun (WGS) entry which is preliminary data.</text>
</comment>
<sequence>MNEIEAFDAVRRSLKKRRFEHTERVVEEGEKLANRFNVNVEKVRLAAILHDYAKYRPVEEMRNTIINAGLEERLLDFGDEILHAFVGAYYLEHELKVADRDVLSAVKYHTTGRANMTGIEKVVFLADYIEPGRNFPGIEEVREIAKLDLDQACFMALKNTIGFLVKKGQPVYPETFEAYNYYSNDLKRRK</sequence>
<dbReference type="SMART" id="SM00471">
    <property type="entry name" value="HDc"/>
    <property type="match status" value="1"/>
</dbReference>
<evidence type="ECO:0000256" key="4">
    <source>
        <dbReference type="ARBA" id="ARBA00022801"/>
    </source>
</evidence>
<keyword evidence="4 8" id="KW-0378">Hydrolase</keyword>
<dbReference type="PANTHER" id="PTHR35795:SF1">
    <property type="entry name" value="BIS(5'-NUCLEOSYL)-TETRAPHOSPHATASE, SYMMETRICAL"/>
    <property type="match status" value="1"/>
</dbReference>
<dbReference type="NCBIfam" id="TIGR00488">
    <property type="entry name" value="bis(5'-nucleosyl)-tetraphosphatase (symmetrical) YqeK"/>
    <property type="match status" value="1"/>
</dbReference>
<dbReference type="InterPro" id="IPR006674">
    <property type="entry name" value="HD_domain"/>
</dbReference>
<dbReference type="GO" id="GO:0008803">
    <property type="term" value="F:bis(5'-nucleosyl)-tetraphosphatase (symmetrical) activity"/>
    <property type="evidence" value="ECO:0007669"/>
    <property type="project" value="UniProtKB-EC"/>
</dbReference>
<dbReference type="PROSITE" id="PS51831">
    <property type="entry name" value="HD"/>
    <property type="match status" value="1"/>
</dbReference>
<evidence type="ECO:0000256" key="2">
    <source>
        <dbReference type="ARBA" id="ARBA00022723"/>
    </source>
</evidence>
<keyword evidence="5" id="KW-0408">Iron</keyword>
<evidence type="ECO:0000259" key="7">
    <source>
        <dbReference type="PROSITE" id="PS51831"/>
    </source>
</evidence>
<evidence type="ECO:0000313" key="9">
    <source>
        <dbReference type="Proteomes" id="UP000790580"/>
    </source>
</evidence>
<dbReference type="InterPro" id="IPR005249">
    <property type="entry name" value="YqeK"/>
</dbReference>
<dbReference type="RefSeq" id="WP_088074759.1">
    <property type="nucleotide sequence ID" value="NZ_JAHQCR010000053.1"/>
</dbReference>